<proteinExistence type="predicted"/>
<comment type="caution">
    <text evidence="1">The sequence shown here is derived from an EMBL/GenBank/DDBJ whole genome shotgun (WGS) entry which is preliminary data.</text>
</comment>
<accession>A0A9N9J1Q5</accession>
<feature type="non-terminal residue" evidence="1">
    <location>
        <position position="52"/>
    </location>
</feature>
<gene>
    <name evidence="1" type="ORF">ALEPTO_LOCUS13669</name>
</gene>
<feature type="non-terminal residue" evidence="1">
    <location>
        <position position="1"/>
    </location>
</feature>
<sequence>NDSNASRNVLLFDALSTVIPSILLVIPKSSQILIKALAIFTLVWDPSKGAKS</sequence>
<organism evidence="1 2">
    <name type="scientific">Ambispora leptoticha</name>
    <dbReference type="NCBI Taxonomy" id="144679"/>
    <lineage>
        <taxon>Eukaryota</taxon>
        <taxon>Fungi</taxon>
        <taxon>Fungi incertae sedis</taxon>
        <taxon>Mucoromycota</taxon>
        <taxon>Glomeromycotina</taxon>
        <taxon>Glomeromycetes</taxon>
        <taxon>Archaeosporales</taxon>
        <taxon>Ambisporaceae</taxon>
        <taxon>Ambispora</taxon>
    </lineage>
</organism>
<reference evidence="1" key="1">
    <citation type="submission" date="2021-06" db="EMBL/GenBank/DDBJ databases">
        <authorList>
            <person name="Kallberg Y."/>
            <person name="Tangrot J."/>
            <person name="Rosling A."/>
        </authorList>
    </citation>
    <scope>NUCLEOTIDE SEQUENCE</scope>
    <source>
        <strain evidence="1">FL130A</strain>
    </source>
</reference>
<dbReference type="EMBL" id="CAJVPS010046286">
    <property type="protein sequence ID" value="CAG8760903.1"/>
    <property type="molecule type" value="Genomic_DNA"/>
</dbReference>
<keyword evidence="2" id="KW-1185">Reference proteome</keyword>
<evidence type="ECO:0000313" key="1">
    <source>
        <dbReference type="EMBL" id="CAG8760903.1"/>
    </source>
</evidence>
<evidence type="ECO:0000313" key="2">
    <source>
        <dbReference type="Proteomes" id="UP000789508"/>
    </source>
</evidence>
<protein>
    <submittedName>
        <fullName evidence="1">12749_t:CDS:1</fullName>
    </submittedName>
</protein>
<name>A0A9N9J1Q5_9GLOM</name>
<dbReference type="Proteomes" id="UP000789508">
    <property type="component" value="Unassembled WGS sequence"/>
</dbReference>
<dbReference type="AlphaFoldDB" id="A0A9N9J1Q5"/>